<dbReference type="RefSeq" id="WP_393979776.1">
    <property type="nucleotide sequence ID" value="NZ_JBAFWJ010000004.1"/>
</dbReference>
<sequence length="51" mass="5901">MAAKHSVHQTMINARKKQVVEGMATVWLRQGHAVGRKRVRRLMACVVFARW</sequence>
<evidence type="ECO:0000313" key="1">
    <source>
        <dbReference type="EMBL" id="MDQ0505800.1"/>
    </source>
</evidence>
<name>A0ABU0LFF4_XANAG</name>
<proteinExistence type="predicted"/>
<comment type="caution">
    <text evidence="1">The sequence shown here is derived from an EMBL/GenBank/DDBJ whole genome shotgun (WGS) entry which is preliminary data.</text>
</comment>
<organism evidence="1 2">
    <name type="scientific">Xanthobacter agilis</name>
    <dbReference type="NCBI Taxonomy" id="47492"/>
    <lineage>
        <taxon>Bacteria</taxon>
        <taxon>Pseudomonadati</taxon>
        <taxon>Pseudomonadota</taxon>
        <taxon>Alphaproteobacteria</taxon>
        <taxon>Hyphomicrobiales</taxon>
        <taxon>Xanthobacteraceae</taxon>
        <taxon>Xanthobacter</taxon>
    </lineage>
</organism>
<accession>A0ABU0LFF4</accession>
<reference evidence="1 2" key="1">
    <citation type="submission" date="2023-07" db="EMBL/GenBank/DDBJ databases">
        <title>Genomic Encyclopedia of Type Strains, Phase IV (KMG-IV): sequencing the most valuable type-strain genomes for metagenomic binning, comparative biology and taxonomic classification.</title>
        <authorList>
            <person name="Goeker M."/>
        </authorList>
    </citation>
    <scope>NUCLEOTIDE SEQUENCE [LARGE SCALE GENOMIC DNA]</scope>
    <source>
        <strain evidence="1 2">DSM 3770</strain>
    </source>
</reference>
<dbReference type="EMBL" id="JAUSVY010000005">
    <property type="protein sequence ID" value="MDQ0505800.1"/>
    <property type="molecule type" value="Genomic_DNA"/>
</dbReference>
<dbReference type="Proteomes" id="UP001241747">
    <property type="component" value="Unassembled WGS sequence"/>
</dbReference>
<gene>
    <name evidence="1" type="ORF">QOZ94_002600</name>
</gene>
<protein>
    <submittedName>
        <fullName evidence="1">Trehalose utilization protein</fullName>
    </submittedName>
</protein>
<evidence type="ECO:0000313" key="2">
    <source>
        <dbReference type="Proteomes" id="UP001241747"/>
    </source>
</evidence>
<keyword evidence="2" id="KW-1185">Reference proteome</keyword>